<dbReference type="InterPro" id="IPR035919">
    <property type="entry name" value="EAL_sf"/>
</dbReference>
<dbReference type="PROSITE" id="PS50887">
    <property type="entry name" value="GGDEF"/>
    <property type="match status" value="1"/>
</dbReference>
<dbReference type="InterPro" id="IPR000700">
    <property type="entry name" value="PAS-assoc_C"/>
</dbReference>
<dbReference type="Gene3D" id="3.20.20.450">
    <property type="entry name" value="EAL domain"/>
    <property type="match status" value="1"/>
</dbReference>
<feature type="domain" description="PAC" evidence="2">
    <location>
        <begin position="308"/>
        <end position="362"/>
    </location>
</feature>
<dbReference type="PROSITE" id="PS50112">
    <property type="entry name" value="PAS"/>
    <property type="match status" value="2"/>
</dbReference>
<dbReference type="SMART" id="SM00267">
    <property type="entry name" value="GGDEF"/>
    <property type="match status" value="1"/>
</dbReference>
<dbReference type="NCBIfam" id="TIGR00229">
    <property type="entry name" value="sensory_box"/>
    <property type="match status" value="2"/>
</dbReference>
<dbReference type="Gene3D" id="3.30.450.20">
    <property type="entry name" value="PAS domain"/>
    <property type="match status" value="2"/>
</dbReference>
<dbReference type="NCBIfam" id="TIGR00254">
    <property type="entry name" value="GGDEF"/>
    <property type="match status" value="1"/>
</dbReference>
<dbReference type="Pfam" id="PF13426">
    <property type="entry name" value="PAS_9"/>
    <property type="match status" value="1"/>
</dbReference>
<dbReference type="SUPFAM" id="SSF55785">
    <property type="entry name" value="PYP-like sensor domain (PAS domain)"/>
    <property type="match status" value="2"/>
</dbReference>
<dbReference type="InterPro" id="IPR029787">
    <property type="entry name" value="Nucleotide_cyclase"/>
</dbReference>
<accession>A0AAU7U6U8</accession>
<dbReference type="InterPro" id="IPR013767">
    <property type="entry name" value="PAS_fold"/>
</dbReference>
<dbReference type="FunFam" id="3.20.20.450:FF:000001">
    <property type="entry name" value="Cyclic di-GMP phosphodiesterase yahA"/>
    <property type="match status" value="1"/>
</dbReference>
<dbReference type="SMART" id="SM00091">
    <property type="entry name" value="PAS"/>
    <property type="match status" value="2"/>
</dbReference>
<dbReference type="SUPFAM" id="SSF141868">
    <property type="entry name" value="EAL domain-like"/>
    <property type="match status" value="1"/>
</dbReference>
<feature type="domain" description="PAS" evidence="1">
    <location>
        <begin position="109"/>
        <end position="154"/>
    </location>
</feature>
<dbReference type="Pfam" id="PF00990">
    <property type="entry name" value="GGDEF"/>
    <property type="match status" value="1"/>
</dbReference>
<dbReference type="AlphaFoldDB" id="A0AAU7U6U8"/>
<feature type="domain" description="EAL" evidence="3">
    <location>
        <begin position="679"/>
        <end position="935"/>
    </location>
</feature>
<dbReference type="InterPro" id="IPR000160">
    <property type="entry name" value="GGDEF_dom"/>
</dbReference>
<evidence type="ECO:0000259" key="2">
    <source>
        <dbReference type="PROSITE" id="PS50113"/>
    </source>
</evidence>
<dbReference type="Pfam" id="PF00989">
    <property type="entry name" value="PAS"/>
    <property type="match status" value="1"/>
</dbReference>
<proteinExistence type="predicted"/>
<dbReference type="InterPro" id="IPR035965">
    <property type="entry name" value="PAS-like_dom_sf"/>
</dbReference>
<dbReference type="CDD" id="cd00130">
    <property type="entry name" value="PAS"/>
    <property type="match status" value="2"/>
</dbReference>
<dbReference type="Gene3D" id="3.30.70.270">
    <property type="match status" value="1"/>
</dbReference>
<evidence type="ECO:0000259" key="3">
    <source>
        <dbReference type="PROSITE" id="PS50883"/>
    </source>
</evidence>
<feature type="domain" description="PAS" evidence="1">
    <location>
        <begin position="231"/>
        <end position="307"/>
    </location>
</feature>
<dbReference type="SUPFAM" id="SSF55073">
    <property type="entry name" value="Nucleotide cyclase"/>
    <property type="match status" value="1"/>
</dbReference>
<feature type="domain" description="GGDEF" evidence="4">
    <location>
        <begin position="539"/>
        <end position="673"/>
    </location>
</feature>
<protein>
    <submittedName>
        <fullName evidence="5">EAL domain-containing protein</fullName>
    </submittedName>
</protein>
<evidence type="ECO:0000259" key="4">
    <source>
        <dbReference type="PROSITE" id="PS50887"/>
    </source>
</evidence>
<dbReference type="InterPro" id="IPR043128">
    <property type="entry name" value="Rev_trsase/Diguanyl_cyclase"/>
</dbReference>
<dbReference type="GO" id="GO:0006355">
    <property type="term" value="P:regulation of DNA-templated transcription"/>
    <property type="evidence" value="ECO:0007669"/>
    <property type="project" value="InterPro"/>
</dbReference>
<dbReference type="InterPro" id="IPR001610">
    <property type="entry name" value="PAC"/>
</dbReference>
<dbReference type="Pfam" id="PF00563">
    <property type="entry name" value="EAL"/>
    <property type="match status" value="1"/>
</dbReference>
<dbReference type="PROSITE" id="PS50113">
    <property type="entry name" value="PAC"/>
    <property type="match status" value="1"/>
</dbReference>
<dbReference type="CDD" id="cd01948">
    <property type="entry name" value="EAL"/>
    <property type="match status" value="1"/>
</dbReference>
<dbReference type="PROSITE" id="PS50883">
    <property type="entry name" value="EAL"/>
    <property type="match status" value="1"/>
</dbReference>
<dbReference type="SMART" id="SM00086">
    <property type="entry name" value="PAC"/>
    <property type="match status" value="2"/>
</dbReference>
<sequence>MMPLSFDAPPAELFAPTVRAYCAALPNHHVVLVLRDRQGTRTSTWEAGRRLSGVPSATVPFGREHVSGTVTLSAQPADGTPLAVVAQGLAELLERELGWYAHQAELMASHQQLSAMLQAAPLAVYSVTLGGLIRHWNKAAERTLGYPQADVLGREVPDPQLGAALLSLRRHLDAGQPAPVQHVEQVGKDGQARLLELSAAPYRQGDEVLGLVGVAREVTADEQRLRHAEQQRSLLESVLAFANDSVLITEAEPIDGTGPRILYANEAFTRTTGYTLEEILGRTPRLLQGPRSDRKALDRIRAALKAWQPVEVEVINYRKDGTPFWVELSIAPVADEHGWYTHWISIQRDVTERKTSEVHQERERNAVLELAARNVPLAEVLVRLIASLERAFPGHEVAIILAEAPQPLLYPGTRQHHAPAWAQPAALQALLRSGSASPVALGSADTPQWWGVTGTIQGSQERQRGVIALLSTTGVRLGAEDQARVEAAAQLAGLVIDRYDAQRSLERQALHDSLTGLPNRLHFGQELERRIEQARQGHTQVAVGLMDLDRFKLINDTLGHSAGDLLLQQVAARVHQTLRPGDGLARMGGDEFLLAFTGLTHPGQLEHLADRLISSLEQPFHVNEHEVFVRPSVGFSVFPDAGLTSETLLQQADAAMYRAKRRGGGVSVYTPDPSRGPSVVTLESALNRALEREEFILHYQPQFDVPSGRLRGMEALLRWQHPELGLVPPSDFIPLAEVTGLIVPIGRWVIGEAARQAVAWSRRSPGLTMAVNLSARQFEQPDLIGDLRNILQASGLPAAQLELELTETMLMQAVEATGTLERLKDLGVRLAVDDFGTGYSNLAYLKHFPIDTLKIDQSFIQSLAGAGPNDPRDEALISAVIQLGHALNLKVLAEGVEQPAQLAFLEAQQCDQVQGYLLGRPAPAGSISAWLAAEPSRLADGGRGTPHP</sequence>
<gene>
    <name evidence="5" type="ORF">ABOD76_03960</name>
</gene>
<dbReference type="KEGG" id="dsc:ABOD76_03960"/>
<dbReference type="CDD" id="cd01949">
    <property type="entry name" value="GGDEF"/>
    <property type="match status" value="1"/>
</dbReference>
<keyword evidence="5" id="KW-0614">Plasmid</keyword>
<geneLocation type="plasmid" evidence="5">
    <name>pDson03</name>
</geneLocation>
<dbReference type="PANTHER" id="PTHR44757:SF2">
    <property type="entry name" value="BIOFILM ARCHITECTURE MAINTENANCE PROTEIN MBAA"/>
    <property type="match status" value="1"/>
</dbReference>
<dbReference type="SMART" id="SM00052">
    <property type="entry name" value="EAL"/>
    <property type="match status" value="1"/>
</dbReference>
<organism evidence="5">
    <name type="scientific">Deinococcus sonorensis KR-87</name>
    <dbReference type="NCBI Taxonomy" id="694439"/>
    <lineage>
        <taxon>Bacteria</taxon>
        <taxon>Thermotogati</taxon>
        <taxon>Deinococcota</taxon>
        <taxon>Deinococci</taxon>
        <taxon>Deinococcales</taxon>
        <taxon>Deinococcaceae</taxon>
        <taxon>Deinococcus</taxon>
    </lineage>
</organism>
<dbReference type="RefSeq" id="WP_350242257.1">
    <property type="nucleotide sequence ID" value="NZ_CP158298.1"/>
</dbReference>
<evidence type="ECO:0000313" key="5">
    <source>
        <dbReference type="EMBL" id="XBV84220.1"/>
    </source>
</evidence>
<reference evidence="5" key="1">
    <citation type="submission" date="2024-06" db="EMBL/GenBank/DDBJ databases">
        <title>Draft Genome Sequence of Deinococcus sonorensis Type Strain KR-87, a Biofilm Producing Representative of the Genus Deinococcus.</title>
        <authorList>
            <person name="Boren L.S."/>
            <person name="Grosso R.A."/>
            <person name="Hugenberg-Cox A.N."/>
            <person name="Hill J.T.E."/>
            <person name="Albert C.M."/>
            <person name="Tuohy J.M."/>
        </authorList>
    </citation>
    <scope>NUCLEOTIDE SEQUENCE</scope>
    <source>
        <strain evidence="5">KR-87</strain>
        <plasmid evidence="5">pDson03</plasmid>
    </source>
</reference>
<evidence type="ECO:0000259" key="1">
    <source>
        <dbReference type="PROSITE" id="PS50112"/>
    </source>
</evidence>
<dbReference type="PANTHER" id="PTHR44757">
    <property type="entry name" value="DIGUANYLATE CYCLASE DGCP"/>
    <property type="match status" value="1"/>
</dbReference>
<dbReference type="InterPro" id="IPR001633">
    <property type="entry name" value="EAL_dom"/>
</dbReference>
<dbReference type="InterPro" id="IPR000014">
    <property type="entry name" value="PAS"/>
</dbReference>
<name>A0AAU7U6U8_9DEIO</name>
<dbReference type="InterPro" id="IPR052155">
    <property type="entry name" value="Biofilm_reg_signaling"/>
</dbReference>
<dbReference type="EMBL" id="CP158298">
    <property type="protein sequence ID" value="XBV84220.1"/>
    <property type="molecule type" value="Genomic_DNA"/>
</dbReference>